<reference evidence="1 2" key="2">
    <citation type="journal article" date="2015" name="Genome Announc.">
        <title>Genome Sequence of the Sulfate-Reducing Thermophilic Bacterium Thermodesulfovibrio yellowstonii Strain DSM 11347T (Phylum Nitrospirae).</title>
        <authorList>
            <person name="Bhatnagar S."/>
            <person name="Badger J.H."/>
            <person name="Madupu R."/>
            <person name="Khouri H.M."/>
            <person name="O'Connor E.M."/>
            <person name="Robb F.T."/>
            <person name="Ward N.L."/>
            <person name="Eisen J.A."/>
        </authorList>
    </citation>
    <scope>NUCLEOTIDE SEQUENCE [LARGE SCALE GENOMIC DNA]</scope>
    <source>
        <strain evidence="2">ATCC 51303 / DSM 11347 / YP87</strain>
    </source>
</reference>
<dbReference type="STRING" id="289376.THEYE_A2035"/>
<name>B5YIU8_THEYD</name>
<dbReference type="EMBL" id="CP001147">
    <property type="protein sequence ID" value="ACI20706.1"/>
    <property type="molecule type" value="Genomic_DNA"/>
</dbReference>
<accession>B5YIU8</accession>
<evidence type="ECO:0000313" key="2">
    <source>
        <dbReference type="Proteomes" id="UP000000718"/>
    </source>
</evidence>
<evidence type="ECO:0000313" key="1">
    <source>
        <dbReference type="EMBL" id="ACI20706.1"/>
    </source>
</evidence>
<keyword evidence="2" id="KW-1185">Reference proteome</keyword>
<dbReference type="Proteomes" id="UP000000718">
    <property type="component" value="Chromosome"/>
</dbReference>
<gene>
    <name evidence="1" type="ordered locus">THEYE_A2035</name>
</gene>
<organism evidence="1 2">
    <name type="scientific">Thermodesulfovibrio yellowstonii (strain ATCC 51303 / DSM 11347 / YP87)</name>
    <dbReference type="NCBI Taxonomy" id="289376"/>
    <lineage>
        <taxon>Bacteria</taxon>
        <taxon>Pseudomonadati</taxon>
        <taxon>Nitrospirota</taxon>
        <taxon>Thermodesulfovibrionia</taxon>
        <taxon>Thermodesulfovibrionales</taxon>
        <taxon>Thermodesulfovibrionaceae</taxon>
        <taxon>Thermodesulfovibrio</taxon>
    </lineage>
</organism>
<dbReference type="PATRIC" id="fig|289376.4.peg.1983"/>
<dbReference type="KEGG" id="tye:THEYE_A2035"/>
<reference evidence="2" key="1">
    <citation type="submission" date="2008-08" db="EMBL/GenBank/DDBJ databases">
        <title>The complete genome sequence of Thermodesulfovibrio yellowstonii strain ATCC 51303 / DSM 11347 / YP87.</title>
        <authorList>
            <person name="Dodson R.J."/>
            <person name="Durkin A.S."/>
            <person name="Wu M."/>
            <person name="Eisen J."/>
            <person name="Sutton G."/>
        </authorList>
    </citation>
    <scope>NUCLEOTIDE SEQUENCE [LARGE SCALE GENOMIC DNA]</scope>
    <source>
        <strain evidence="2">ATCC 51303 / DSM 11347 / YP87</strain>
    </source>
</reference>
<dbReference type="HOGENOM" id="CLU_3190129_0_0_0"/>
<dbReference type="InParanoid" id="B5YIU8"/>
<proteinExistence type="predicted"/>
<sequence>MLLLRLGGELDNVLAILGYSKIFYYSENFHSEGFAVILSEAKNLRF</sequence>
<protein>
    <submittedName>
        <fullName evidence="1">Uncharacterized protein</fullName>
    </submittedName>
</protein>
<dbReference type="EnsemblBacteria" id="ACI20706">
    <property type="protein sequence ID" value="ACI20706"/>
    <property type="gene ID" value="THEYE_A2035"/>
</dbReference>
<dbReference type="AlphaFoldDB" id="B5YIU8"/>